<dbReference type="Gene3D" id="3.80.10.10">
    <property type="entry name" value="Ribonuclease Inhibitor"/>
    <property type="match status" value="1"/>
</dbReference>
<dbReference type="InterPro" id="IPR032675">
    <property type="entry name" value="LRR_dom_sf"/>
</dbReference>
<keyword evidence="3" id="KW-1185">Reference proteome</keyword>
<comment type="caution">
    <text evidence="2">The sequence shown here is derived from an EMBL/GenBank/DDBJ whole genome shotgun (WGS) entry which is preliminary data.</text>
</comment>
<gene>
    <name evidence="2" type="ORF">CYCCA115_LOCUS1964</name>
</gene>
<feature type="region of interest" description="Disordered" evidence="1">
    <location>
        <begin position="1"/>
        <end position="34"/>
    </location>
</feature>
<protein>
    <submittedName>
        <fullName evidence="2">Uncharacterized protein</fullName>
    </submittedName>
</protein>
<organism evidence="2 3">
    <name type="scientific">Cylindrotheca closterium</name>
    <dbReference type="NCBI Taxonomy" id="2856"/>
    <lineage>
        <taxon>Eukaryota</taxon>
        <taxon>Sar</taxon>
        <taxon>Stramenopiles</taxon>
        <taxon>Ochrophyta</taxon>
        <taxon>Bacillariophyta</taxon>
        <taxon>Bacillariophyceae</taxon>
        <taxon>Bacillariophycidae</taxon>
        <taxon>Bacillariales</taxon>
        <taxon>Bacillariaceae</taxon>
        <taxon>Cylindrotheca</taxon>
    </lineage>
</organism>
<dbReference type="Pfam" id="PF13516">
    <property type="entry name" value="LRR_6"/>
    <property type="match status" value="1"/>
</dbReference>
<dbReference type="PANTHER" id="PTHR34496">
    <property type="entry name" value="GLCNAC TRANSFERASE-RELATED"/>
    <property type="match status" value="1"/>
</dbReference>
<dbReference type="InterPro" id="IPR021067">
    <property type="entry name" value="Glycosyltransferase"/>
</dbReference>
<reference evidence="2" key="1">
    <citation type="submission" date="2023-08" db="EMBL/GenBank/DDBJ databases">
        <authorList>
            <person name="Audoor S."/>
            <person name="Bilcke G."/>
        </authorList>
    </citation>
    <scope>NUCLEOTIDE SEQUENCE</scope>
</reference>
<name>A0AAD2CDY3_9STRA</name>
<dbReference type="Pfam" id="PF11397">
    <property type="entry name" value="GlcNAc"/>
    <property type="match status" value="2"/>
</dbReference>
<accession>A0AAD2CDY3</accession>
<evidence type="ECO:0000256" key="1">
    <source>
        <dbReference type="SAM" id="MobiDB-lite"/>
    </source>
</evidence>
<feature type="compositionally biased region" description="Basic and acidic residues" evidence="1">
    <location>
        <begin position="24"/>
        <end position="34"/>
    </location>
</feature>
<dbReference type="PANTHER" id="PTHR34496:SF6">
    <property type="entry name" value="GLYCOSYLTRANSFERASE 2-LIKE DOMAIN-CONTAINING PROTEIN"/>
    <property type="match status" value="1"/>
</dbReference>
<dbReference type="EMBL" id="CAKOGP040000113">
    <property type="protein sequence ID" value="CAJ1930508.1"/>
    <property type="molecule type" value="Genomic_DNA"/>
</dbReference>
<sequence length="1034" mass="117194">MMEEEPSPPIELPSKGRSRKERRQKPSSEAKQRMEKMAVADKNIAFAFVAVFLLSAGLTTATILHLETEFKDSSNPVFSAMSKKLAAYNRVPIHKKKPADAPKPWQEPVKMTAKQQESELAFAEPSIRQQDLKDQHEVRNTFPVHASHDLEEIDHPGIFFADPHQFQAILHAHPDLPASGKILVPKFWRPSGYGEGGVRHFLGENGKRLPTLEEAKAIGSTFNSHETIYISVASYRDPECQPTVEDMFLRATHPERLRIAIIDQRAEDDEVSPCAEPTIPCDEDPEQTLCKYGHLVDSFAVSAPLSVGPVFARHLANRMYRGEYFAMQVDSHVRFIEGWDTSIVDQWRQANNEMAVLSVYLSDITDSIDPVTFENRHPMRPIMCKTDYEGEGKMKHLRHGQQPEGLPGIHGEPTLHPFWAAGFSFARGHFVVQVPYDQYQPMVFQGEEIFQGLRSFTYGYDIYAPEISVAFHMYAIKENAVKRKKVKLFWENGKLFPGSGLQAMKRLNGIIGLGDPGDTYYHKDEEEYGLGGVRSKEKFFSLYGIHPDTKTVEDHLLQRRHEKQHEMKQHTTELVTSLLLPSWIDLRHIVTSRSKGHPMNHVDIIDGDNYGRCEAVGRLQSAMRHCKLQYLVLSEIEIDEDVAKALVDLLKASQRDWEALYMEFCIGKLDQAMRSVMELDTVRRIEVTGTLSQNCMHAISDGLRGCKALRELSLYTTLDSENTSILILGLDANTGLRALRLVKSTIKKEAVEELTRFFRRNRRLKSVALDRCISSEGGMVNILDSLSELSTLEELSIAGVLLTSSTLSAISKLTAKNALEKLTLQDNKANGRIGMEQFFKSGALSDKNSLRILDLSRSKINDSNLKVLVETIRKNSTLEEVRLEHNCITDAGAVFLGSRMHLMKGVRRIFLHKNEINEAGLRAILQGTRRSHRVHEITVTVVQKTATLSRIQVLINYETCLNAAGRHLLQDRDFPMGLWPRVFERAGKSLFSPYSTSQMKNIQCWRKIQQTDVIFRMLRHLDIGRYANGNQANL</sequence>
<dbReference type="SMART" id="SM00368">
    <property type="entry name" value="LRR_RI"/>
    <property type="match status" value="4"/>
</dbReference>
<dbReference type="InterPro" id="IPR001611">
    <property type="entry name" value="Leu-rich_rpt"/>
</dbReference>
<evidence type="ECO:0000313" key="2">
    <source>
        <dbReference type="EMBL" id="CAJ1930508.1"/>
    </source>
</evidence>
<dbReference type="SUPFAM" id="SSF52047">
    <property type="entry name" value="RNI-like"/>
    <property type="match status" value="1"/>
</dbReference>
<evidence type="ECO:0000313" key="3">
    <source>
        <dbReference type="Proteomes" id="UP001295423"/>
    </source>
</evidence>
<dbReference type="Proteomes" id="UP001295423">
    <property type="component" value="Unassembled WGS sequence"/>
</dbReference>
<proteinExistence type="predicted"/>
<dbReference type="AlphaFoldDB" id="A0AAD2CDY3"/>